<name>A0A023G0J8_AMBTT</name>
<protein>
    <submittedName>
        <fullName evidence="2">Putative secreted protein</fullName>
    </submittedName>
</protein>
<evidence type="ECO:0000256" key="1">
    <source>
        <dbReference type="SAM" id="SignalP"/>
    </source>
</evidence>
<feature type="chain" id="PRO_5001520365" evidence="1">
    <location>
        <begin position="22"/>
        <end position="112"/>
    </location>
</feature>
<organism evidence="2">
    <name type="scientific">Amblyomma triste</name>
    <name type="common">Neotropical tick</name>
    <dbReference type="NCBI Taxonomy" id="251400"/>
    <lineage>
        <taxon>Eukaryota</taxon>
        <taxon>Metazoa</taxon>
        <taxon>Ecdysozoa</taxon>
        <taxon>Arthropoda</taxon>
        <taxon>Chelicerata</taxon>
        <taxon>Arachnida</taxon>
        <taxon>Acari</taxon>
        <taxon>Parasitiformes</taxon>
        <taxon>Ixodida</taxon>
        <taxon>Ixodoidea</taxon>
        <taxon>Ixodidae</taxon>
        <taxon>Amblyomminae</taxon>
        <taxon>Amblyomma</taxon>
    </lineage>
</organism>
<proteinExistence type="evidence at transcript level"/>
<feature type="signal peptide" evidence="1">
    <location>
        <begin position="1"/>
        <end position="21"/>
    </location>
</feature>
<accession>A0A023G0J8</accession>
<keyword evidence="1" id="KW-0732">Signal</keyword>
<sequence length="112" mass="12659">MFNICLWSILLAVMGSLHVNSKTFSWQDKQNISAYLRYDMLFGYHSKSTIPPPESVKIYDGCVQSNRTNFYNGKGCLKQYFSTRKGGGKLCMVGVCWNGQCIDTKLHICSNA</sequence>
<dbReference type="EMBL" id="GBBM01007727">
    <property type="protein sequence ID" value="JAC27691.1"/>
    <property type="molecule type" value="mRNA"/>
</dbReference>
<evidence type="ECO:0000313" key="2">
    <source>
        <dbReference type="EMBL" id="JAC27691.1"/>
    </source>
</evidence>
<dbReference type="AlphaFoldDB" id="A0A023G0J8"/>
<reference evidence="2" key="1">
    <citation type="submission" date="2014-03" db="EMBL/GenBank/DDBJ databases">
        <title>The sialotranscriptome of Amblyomma triste, Amblyomma parvum and Amblyomma cajennense ticks, uncovered by 454-based RNA-seq.</title>
        <authorList>
            <person name="Garcia G.R."/>
            <person name="Gardinassi L.G."/>
            <person name="Ribeiro J.M."/>
            <person name="Anatriello E."/>
            <person name="Ferreira B.R."/>
            <person name="Moreira H.N."/>
            <person name="Mafra C."/>
            <person name="Olegario M.M."/>
            <person name="Szabo P.J."/>
            <person name="Miranda-Santos I.K."/>
            <person name="Maruyama S.R."/>
        </authorList>
    </citation>
    <scope>NUCLEOTIDE SEQUENCE</scope>
    <source>
        <strain evidence="2">Mato Grasso do Sul</strain>
        <tissue evidence="2">Salivary glands</tissue>
    </source>
</reference>